<evidence type="ECO:0000256" key="11">
    <source>
        <dbReference type="ARBA" id="ARBA00023160"/>
    </source>
</evidence>
<dbReference type="GO" id="GO:0006636">
    <property type="term" value="P:unsaturated fatty acid biosynthetic process"/>
    <property type="evidence" value="ECO:0007669"/>
    <property type="project" value="TreeGrafter"/>
</dbReference>
<evidence type="ECO:0000256" key="12">
    <source>
        <dbReference type="RuleBase" id="RU000581"/>
    </source>
</evidence>
<keyword evidence="9" id="KW-0443">Lipid metabolism</keyword>
<keyword evidence="8" id="KW-0408">Iron</keyword>
<evidence type="ECO:0000256" key="10">
    <source>
        <dbReference type="ARBA" id="ARBA00023136"/>
    </source>
</evidence>
<evidence type="ECO:0000256" key="7">
    <source>
        <dbReference type="ARBA" id="ARBA00023002"/>
    </source>
</evidence>
<evidence type="ECO:0000256" key="14">
    <source>
        <dbReference type="SAM" id="Phobius"/>
    </source>
</evidence>
<comment type="domain">
    <text evidence="12">The histidine box domains are involved in binding the catalytic metal ions.</text>
</comment>
<dbReference type="CDD" id="cd03505">
    <property type="entry name" value="Delta9-FADS-like"/>
    <property type="match status" value="1"/>
</dbReference>
<dbReference type="OrthoDB" id="10260134at2759"/>
<dbReference type="KEGG" id="tpal:117650435"/>
<dbReference type="PANTHER" id="PTHR11351:SF92">
    <property type="entry name" value="ACYL-COA DESATURASE 2-LIKE PROTEIN"/>
    <property type="match status" value="1"/>
</dbReference>
<dbReference type="GO" id="GO:0004768">
    <property type="term" value="F:stearoyl-CoA 9-desaturase activity"/>
    <property type="evidence" value="ECO:0007669"/>
    <property type="project" value="TreeGrafter"/>
</dbReference>
<feature type="transmembrane region" description="Helical" evidence="14">
    <location>
        <begin position="53"/>
        <end position="75"/>
    </location>
</feature>
<evidence type="ECO:0000256" key="4">
    <source>
        <dbReference type="ARBA" id="ARBA00022692"/>
    </source>
</evidence>
<dbReference type="GeneID" id="117650435"/>
<accession>A0A6P8ZY35</accession>
<comment type="subcellular location">
    <subcellularLocation>
        <location evidence="1">Membrane</location>
        <topology evidence="1">Multi-pass membrane protein</topology>
    </subcellularLocation>
</comment>
<feature type="transmembrane region" description="Helical" evidence="14">
    <location>
        <begin position="169"/>
        <end position="188"/>
    </location>
</feature>
<evidence type="ECO:0000256" key="2">
    <source>
        <dbReference type="ARBA" id="ARBA00009295"/>
    </source>
</evidence>
<evidence type="ECO:0000256" key="3">
    <source>
        <dbReference type="ARBA" id="ARBA00022516"/>
    </source>
</evidence>
<reference evidence="17" key="1">
    <citation type="submission" date="2025-08" db="UniProtKB">
        <authorList>
            <consortium name="RefSeq"/>
        </authorList>
    </citation>
    <scope>IDENTIFICATION</scope>
    <source>
        <tissue evidence="17">Total insect</tissue>
    </source>
</reference>
<keyword evidence="16" id="KW-1185">Reference proteome</keyword>
<evidence type="ECO:0000256" key="13">
    <source>
        <dbReference type="SAM" id="MobiDB-lite"/>
    </source>
</evidence>
<evidence type="ECO:0000256" key="9">
    <source>
        <dbReference type="ARBA" id="ARBA00023098"/>
    </source>
</evidence>
<proteinExistence type="inferred from homology"/>
<keyword evidence="11 12" id="KW-0275">Fatty acid biosynthesis</keyword>
<feature type="domain" description="Fatty acid desaturase" evidence="15">
    <location>
        <begin position="50"/>
        <end position="258"/>
    </location>
</feature>
<feature type="transmembrane region" description="Helical" evidence="14">
    <location>
        <begin position="194"/>
        <end position="216"/>
    </location>
</feature>
<feature type="transmembrane region" description="Helical" evidence="14">
    <location>
        <begin position="26"/>
        <end position="46"/>
    </location>
</feature>
<evidence type="ECO:0000256" key="8">
    <source>
        <dbReference type="ARBA" id="ARBA00023004"/>
    </source>
</evidence>
<evidence type="ECO:0000256" key="1">
    <source>
        <dbReference type="ARBA" id="ARBA00004141"/>
    </source>
</evidence>
<dbReference type="InterPro" id="IPR015876">
    <property type="entry name" value="Acyl-CoA_DS"/>
</dbReference>
<dbReference type="GO" id="GO:0005506">
    <property type="term" value="F:iron ion binding"/>
    <property type="evidence" value="ECO:0007669"/>
    <property type="project" value="TreeGrafter"/>
</dbReference>
<evidence type="ECO:0000256" key="5">
    <source>
        <dbReference type="ARBA" id="ARBA00022832"/>
    </source>
</evidence>
<dbReference type="InParanoid" id="A0A6P8ZY35"/>
<evidence type="ECO:0000313" key="16">
    <source>
        <dbReference type="Proteomes" id="UP000515158"/>
    </source>
</evidence>
<dbReference type="PRINTS" id="PR00075">
    <property type="entry name" value="FACDDSATRASE"/>
</dbReference>
<dbReference type="PANTHER" id="PTHR11351">
    <property type="entry name" value="ACYL-COA DESATURASE"/>
    <property type="match status" value="1"/>
</dbReference>
<keyword evidence="3 12" id="KW-0444">Lipid biosynthesis</keyword>
<feature type="compositionally biased region" description="Basic and acidic residues" evidence="13">
    <location>
        <begin position="311"/>
        <end position="327"/>
    </location>
</feature>
<dbReference type="AlphaFoldDB" id="A0A6P8ZY35"/>
<evidence type="ECO:0000313" key="17">
    <source>
        <dbReference type="RefSeq" id="XP_034249751.1"/>
    </source>
</evidence>
<evidence type="ECO:0000256" key="6">
    <source>
        <dbReference type="ARBA" id="ARBA00022989"/>
    </source>
</evidence>
<organism evidence="17">
    <name type="scientific">Thrips palmi</name>
    <name type="common">Melon thrips</name>
    <dbReference type="NCBI Taxonomy" id="161013"/>
    <lineage>
        <taxon>Eukaryota</taxon>
        <taxon>Metazoa</taxon>
        <taxon>Ecdysozoa</taxon>
        <taxon>Arthropoda</taxon>
        <taxon>Hexapoda</taxon>
        <taxon>Insecta</taxon>
        <taxon>Pterygota</taxon>
        <taxon>Neoptera</taxon>
        <taxon>Paraneoptera</taxon>
        <taxon>Thysanoptera</taxon>
        <taxon>Terebrantia</taxon>
        <taxon>Thripoidea</taxon>
        <taxon>Thripidae</taxon>
        <taxon>Thrips</taxon>
    </lineage>
</organism>
<comment type="similarity">
    <text evidence="2 12">Belongs to the fatty acid desaturase type 1 family.</text>
</comment>
<protein>
    <submittedName>
        <fullName evidence="17">Acyl-CoA Delta(11) desaturase-like</fullName>
    </submittedName>
</protein>
<keyword evidence="7 12" id="KW-0560">Oxidoreductase</keyword>
<dbReference type="Pfam" id="PF00487">
    <property type="entry name" value="FA_desaturase"/>
    <property type="match status" value="1"/>
</dbReference>
<keyword evidence="5" id="KW-0276">Fatty acid metabolism</keyword>
<dbReference type="Proteomes" id="UP000515158">
    <property type="component" value="Unplaced"/>
</dbReference>
<feature type="transmembrane region" description="Helical" evidence="14">
    <location>
        <begin position="87"/>
        <end position="106"/>
    </location>
</feature>
<comment type="cofactor">
    <cofactor evidence="12">
        <name>Fe(2+)</name>
        <dbReference type="ChEBI" id="CHEBI:29033"/>
    </cofactor>
</comment>
<dbReference type="GO" id="GO:0005789">
    <property type="term" value="C:endoplasmic reticulum membrane"/>
    <property type="evidence" value="ECO:0007669"/>
    <property type="project" value="TreeGrafter"/>
</dbReference>
<name>A0A6P8ZY35_THRPL</name>
<feature type="region of interest" description="Disordered" evidence="13">
    <location>
        <begin position="307"/>
        <end position="327"/>
    </location>
</feature>
<evidence type="ECO:0000259" key="15">
    <source>
        <dbReference type="Pfam" id="PF00487"/>
    </source>
</evidence>
<gene>
    <name evidence="17" type="primary">LOC117650435</name>
</gene>
<dbReference type="RefSeq" id="XP_034249751.1">
    <property type="nucleotide sequence ID" value="XM_034393860.1"/>
</dbReference>
<keyword evidence="6 14" id="KW-1133">Transmembrane helix</keyword>
<dbReference type="InterPro" id="IPR005804">
    <property type="entry name" value="FA_desaturase_dom"/>
</dbReference>
<keyword evidence="4 12" id="KW-0812">Transmembrane</keyword>
<sequence>MPLDKVPPPSGPFHQRFQTEIVWRNVAFYLGLHLLALYAVLLVLTFQVKWQTCVLSYVLVIGTSQGILSGVHRYYSHKSYQARWPLQLFFVFWFTLAFQNSVWTWVRDHRQHHKYSDTDADPHNAARGFFFAHMGWLMMRKHPKVLEKGDEIDLTDIENDPLVMFQKRYYMPFYLVCSLLVAILLPVYGWEETLANAFFVPFILRTVIILHLTWFVNSAAHYFGTKPYDRTLWPSENAAVAAVTFGEGWHNYHHSFPGDYRGADFGYRDNTTTYFIDFLSRIGLAYDLKTVSDAAVKARALRTGDGSFPRHRLDEQSNPTEEREQTNKKSTNYFFENFLKLR</sequence>
<keyword evidence="10 14" id="KW-0472">Membrane</keyword>